<protein>
    <submittedName>
        <fullName evidence="2">Uncharacterized protein</fullName>
    </submittedName>
</protein>
<evidence type="ECO:0000313" key="3">
    <source>
        <dbReference type="Proteomes" id="UP000324222"/>
    </source>
</evidence>
<dbReference type="AlphaFoldDB" id="A0A5B7E1H8"/>
<keyword evidence="3" id="KW-1185">Reference proteome</keyword>
<dbReference type="Proteomes" id="UP000324222">
    <property type="component" value="Unassembled WGS sequence"/>
</dbReference>
<accession>A0A5B7E1H8</accession>
<evidence type="ECO:0000313" key="2">
    <source>
        <dbReference type="EMBL" id="MPC27275.1"/>
    </source>
</evidence>
<reference evidence="2 3" key="1">
    <citation type="submission" date="2019-05" db="EMBL/GenBank/DDBJ databases">
        <title>Another draft genome of Portunus trituberculatus and its Hox gene families provides insights of decapod evolution.</title>
        <authorList>
            <person name="Jeong J.-H."/>
            <person name="Song I."/>
            <person name="Kim S."/>
            <person name="Choi T."/>
            <person name="Kim D."/>
            <person name="Ryu S."/>
            <person name="Kim W."/>
        </authorList>
    </citation>
    <scope>NUCLEOTIDE SEQUENCE [LARGE SCALE GENOMIC DNA]</scope>
    <source>
        <tissue evidence="2">Muscle</tissue>
    </source>
</reference>
<comment type="caution">
    <text evidence="2">The sequence shown here is derived from an EMBL/GenBank/DDBJ whole genome shotgun (WGS) entry which is preliminary data.</text>
</comment>
<evidence type="ECO:0000256" key="1">
    <source>
        <dbReference type="SAM" id="MobiDB-lite"/>
    </source>
</evidence>
<name>A0A5B7E1H8_PORTR</name>
<sequence>MTITTNGHDHRRSRTTLNSQDAATPDKTAFTVHITPFTAQRRPSLDATPPWNTYDRRLHVTGKTQDQTMT</sequence>
<feature type="region of interest" description="Disordered" evidence="1">
    <location>
        <begin position="1"/>
        <end position="28"/>
    </location>
</feature>
<gene>
    <name evidence="2" type="ORF">E2C01_020443</name>
</gene>
<dbReference type="EMBL" id="VSRR010001719">
    <property type="protein sequence ID" value="MPC27275.1"/>
    <property type="molecule type" value="Genomic_DNA"/>
</dbReference>
<organism evidence="2 3">
    <name type="scientific">Portunus trituberculatus</name>
    <name type="common">Swimming crab</name>
    <name type="synonym">Neptunus trituberculatus</name>
    <dbReference type="NCBI Taxonomy" id="210409"/>
    <lineage>
        <taxon>Eukaryota</taxon>
        <taxon>Metazoa</taxon>
        <taxon>Ecdysozoa</taxon>
        <taxon>Arthropoda</taxon>
        <taxon>Crustacea</taxon>
        <taxon>Multicrustacea</taxon>
        <taxon>Malacostraca</taxon>
        <taxon>Eumalacostraca</taxon>
        <taxon>Eucarida</taxon>
        <taxon>Decapoda</taxon>
        <taxon>Pleocyemata</taxon>
        <taxon>Brachyura</taxon>
        <taxon>Eubrachyura</taxon>
        <taxon>Portunoidea</taxon>
        <taxon>Portunidae</taxon>
        <taxon>Portuninae</taxon>
        <taxon>Portunus</taxon>
    </lineage>
</organism>
<feature type="region of interest" description="Disordered" evidence="1">
    <location>
        <begin position="41"/>
        <end position="70"/>
    </location>
</feature>
<proteinExistence type="predicted"/>